<dbReference type="AlphaFoldDB" id="A0A517P283"/>
<dbReference type="InterPro" id="IPR029062">
    <property type="entry name" value="Class_I_gatase-like"/>
</dbReference>
<accession>A0A517P283</accession>
<evidence type="ECO:0000313" key="4">
    <source>
        <dbReference type="EMBL" id="QDT13492.1"/>
    </source>
</evidence>
<keyword evidence="2" id="KW-0812">Transmembrane</keyword>
<keyword evidence="3" id="KW-0732">Signal</keyword>
<keyword evidence="2" id="KW-1133">Transmembrane helix</keyword>
<keyword evidence="5" id="KW-1185">Reference proteome</keyword>
<evidence type="ECO:0000256" key="1">
    <source>
        <dbReference type="SAM" id="MobiDB-lite"/>
    </source>
</evidence>
<reference evidence="4 5" key="1">
    <citation type="submission" date="2019-02" db="EMBL/GenBank/DDBJ databases">
        <title>Deep-cultivation of Planctomycetes and their phenomic and genomic characterization uncovers novel biology.</title>
        <authorList>
            <person name="Wiegand S."/>
            <person name="Jogler M."/>
            <person name="Boedeker C."/>
            <person name="Pinto D."/>
            <person name="Vollmers J."/>
            <person name="Rivas-Marin E."/>
            <person name="Kohn T."/>
            <person name="Peeters S.H."/>
            <person name="Heuer A."/>
            <person name="Rast P."/>
            <person name="Oberbeckmann S."/>
            <person name="Bunk B."/>
            <person name="Jeske O."/>
            <person name="Meyerdierks A."/>
            <person name="Storesund J.E."/>
            <person name="Kallscheuer N."/>
            <person name="Luecker S."/>
            <person name="Lage O.M."/>
            <person name="Pohl T."/>
            <person name="Merkel B.J."/>
            <person name="Hornburger P."/>
            <person name="Mueller R.-W."/>
            <person name="Bruemmer F."/>
            <person name="Labrenz M."/>
            <person name="Spormann A.M."/>
            <person name="Op den Camp H."/>
            <person name="Overmann J."/>
            <person name="Amann R."/>
            <person name="Jetten M.S.M."/>
            <person name="Mascher T."/>
            <person name="Medema M.H."/>
            <person name="Devos D.P."/>
            <person name="Kaster A.-K."/>
            <person name="Ovreas L."/>
            <person name="Rohde M."/>
            <person name="Galperin M.Y."/>
            <person name="Jogler C."/>
        </authorList>
    </citation>
    <scope>NUCLEOTIDE SEQUENCE [LARGE SCALE GENOMIC DNA]</scope>
    <source>
        <strain evidence="4 5">K23_9</strain>
    </source>
</reference>
<proteinExistence type="predicted"/>
<feature type="signal peptide" evidence="3">
    <location>
        <begin position="1"/>
        <end position="19"/>
    </location>
</feature>
<gene>
    <name evidence="4" type="ORF">K239x_55110</name>
</gene>
<feature type="chain" id="PRO_5021794230" description="Nudix hydrolase domain-containing protein" evidence="3">
    <location>
        <begin position="20"/>
        <end position="787"/>
    </location>
</feature>
<keyword evidence="2" id="KW-0472">Membrane</keyword>
<evidence type="ECO:0000256" key="2">
    <source>
        <dbReference type="SAM" id="Phobius"/>
    </source>
</evidence>
<protein>
    <recommendedName>
        <fullName evidence="6">Nudix hydrolase domain-containing protein</fullName>
    </recommendedName>
</protein>
<dbReference type="PROSITE" id="PS51257">
    <property type="entry name" value="PROKAR_LIPOPROTEIN"/>
    <property type="match status" value="1"/>
</dbReference>
<dbReference type="Proteomes" id="UP000319817">
    <property type="component" value="Chromosome"/>
</dbReference>
<evidence type="ECO:0000313" key="5">
    <source>
        <dbReference type="Proteomes" id="UP000319817"/>
    </source>
</evidence>
<name>A0A517P283_9BACT</name>
<dbReference type="SUPFAM" id="SSF52317">
    <property type="entry name" value="Class I glutamine amidotransferase-like"/>
    <property type="match status" value="1"/>
</dbReference>
<dbReference type="EMBL" id="CP036526">
    <property type="protein sequence ID" value="QDT13492.1"/>
    <property type="molecule type" value="Genomic_DNA"/>
</dbReference>
<evidence type="ECO:0000256" key="3">
    <source>
        <dbReference type="SAM" id="SignalP"/>
    </source>
</evidence>
<dbReference type="RefSeq" id="WP_419189409.1">
    <property type="nucleotide sequence ID" value="NZ_CP036526.1"/>
</dbReference>
<feature type="transmembrane region" description="Helical" evidence="2">
    <location>
        <begin position="494"/>
        <end position="512"/>
    </location>
</feature>
<feature type="region of interest" description="Disordered" evidence="1">
    <location>
        <begin position="27"/>
        <end position="62"/>
    </location>
</feature>
<sequence precursor="true">MLRVRLILLLLCLPLVVGCEGCRQDVAPPEQDKEEEPLQEFSSKPALSYPADSNLGGNGIKPGHWMTAAQTLKSNKADARGELLTQSSVVKSDDLGGGGITNQQDGIQSLRPIVLPKGQQRRFDVRLLTPKPSSIEQRKLYLSSRFVSAGRSTSFDTGRQPFNVMIGQEYFFVILTNRPERFAAFQVADWVKPLRGQYEFQTAKPNYRVVMPNTENVLAIPETMLDLSSTAVVLWDNLGPESLTPQQMTALSDWVRFGGHLIVNGADASDAISKTQIGDLLPLIPTSNIELDPDAAVEMLTNWQVKTDRTTKAKIESIRSQTGRIAVDGKLVDGAEAVPNSGNLIVQRRIGLGRVVQPRFDVTGDWLQDWDSYNSFVNSVLLMRPRREMIESRDPDAESMFSQLYADYGTTASDAAFNTHFRLTARDAVLAVSKDGKSLAVKQTHAMDPYTFSSPVTGIGAWTDDSDAVSLCQEILREESGIEIPDSSLVVRSLGYYLLLLVPINYLFFRLIGKLEYAWLAVPFIAIGGAIWVARAARLDIGFARSQTELAILELQPEYQRGHLSRVIAIYNSLSSTYDFDFKTYDAAAMPMIDSRSSDDSIEGCTFKTSFGEGPTLSGISVGSNRIRLVHCEQMIDLGGAITRNQNELLNGTKQELYDAFVLTKSPTGELQIASVGMVPAQSSAALKFDSSSEVSVSDELPMQAARLIKRLASPVIMPPGSSRLVARIDNTMSDLTITPAANQTAAQTIVLAHLEHAPLPIPQPDVNLLSDFRRVQTGQPSTNDDE</sequence>
<organism evidence="4 5">
    <name type="scientific">Stieleria marina</name>
    <dbReference type="NCBI Taxonomy" id="1930275"/>
    <lineage>
        <taxon>Bacteria</taxon>
        <taxon>Pseudomonadati</taxon>
        <taxon>Planctomycetota</taxon>
        <taxon>Planctomycetia</taxon>
        <taxon>Pirellulales</taxon>
        <taxon>Pirellulaceae</taxon>
        <taxon>Stieleria</taxon>
    </lineage>
</organism>
<evidence type="ECO:0008006" key="6">
    <source>
        <dbReference type="Google" id="ProtNLM"/>
    </source>
</evidence>
<dbReference type="Gene3D" id="3.40.50.880">
    <property type="match status" value="1"/>
</dbReference>
<feature type="transmembrane region" description="Helical" evidence="2">
    <location>
        <begin position="517"/>
        <end position="537"/>
    </location>
</feature>